<organism evidence="2">
    <name type="scientific">Rhizophora mucronata</name>
    <name type="common">Asiatic mangrove</name>
    <dbReference type="NCBI Taxonomy" id="61149"/>
    <lineage>
        <taxon>Eukaryota</taxon>
        <taxon>Viridiplantae</taxon>
        <taxon>Streptophyta</taxon>
        <taxon>Embryophyta</taxon>
        <taxon>Tracheophyta</taxon>
        <taxon>Spermatophyta</taxon>
        <taxon>Magnoliopsida</taxon>
        <taxon>eudicotyledons</taxon>
        <taxon>Gunneridae</taxon>
        <taxon>Pentapetalae</taxon>
        <taxon>rosids</taxon>
        <taxon>fabids</taxon>
        <taxon>Malpighiales</taxon>
        <taxon>Rhizophoraceae</taxon>
        <taxon>Rhizophora</taxon>
    </lineage>
</organism>
<reference evidence="2" key="1">
    <citation type="submission" date="2018-02" db="EMBL/GenBank/DDBJ databases">
        <title>Rhizophora mucronata_Transcriptome.</title>
        <authorList>
            <person name="Meera S.P."/>
            <person name="Sreeshan A."/>
            <person name="Augustine A."/>
        </authorList>
    </citation>
    <scope>NUCLEOTIDE SEQUENCE</scope>
    <source>
        <tissue evidence="2">Leaf</tissue>
    </source>
</reference>
<feature type="transmembrane region" description="Helical" evidence="1">
    <location>
        <begin position="12"/>
        <end position="30"/>
    </location>
</feature>
<proteinExistence type="predicted"/>
<evidence type="ECO:0000256" key="1">
    <source>
        <dbReference type="SAM" id="Phobius"/>
    </source>
</evidence>
<protein>
    <submittedName>
        <fullName evidence="2">Uncharacterized protein</fullName>
    </submittedName>
</protein>
<keyword evidence="1" id="KW-1133">Transmembrane helix</keyword>
<sequence>MIFYIYFNPLQLIRKISSLIVILLMVILWLDSPEYIRLWS</sequence>
<dbReference type="AlphaFoldDB" id="A0A2P2Q0V0"/>
<evidence type="ECO:0000313" key="2">
    <source>
        <dbReference type="EMBL" id="MBX60529.1"/>
    </source>
</evidence>
<keyword evidence="1" id="KW-0812">Transmembrane</keyword>
<keyword evidence="1" id="KW-0472">Membrane</keyword>
<accession>A0A2P2Q0V0</accession>
<dbReference type="EMBL" id="GGEC01080045">
    <property type="protein sequence ID" value="MBX60529.1"/>
    <property type="molecule type" value="Transcribed_RNA"/>
</dbReference>
<name>A0A2P2Q0V0_RHIMU</name>